<keyword evidence="3 6" id="KW-1133">Transmembrane helix</keyword>
<dbReference type="PANTHER" id="PTHR37422:SF13">
    <property type="entry name" value="LIPOPOLYSACCHARIDE BIOSYNTHESIS PROTEIN PA4999-RELATED"/>
    <property type="match status" value="1"/>
</dbReference>
<evidence type="ECO:0000256" key="4">
    <source>
        <dbReference type="ARBA" id="ARBA00023136"/>
    </source>
</evidence>
<evidence type="ECO:0000259" key="8">
    <source>
        <dbReference type="Pfam" id="PF11846"/>
    </source>
</evidence>
<reference evidence="9 10" key="1">
    <citation type="submission" date="2018-08" db="EMBL/GenBank/DDBJ databases">
        <title>Hydrogenophaga sp. LA-38 isolated from sludge.</title>
        <authorList>
            <person name="Im W.-T."/>
        </authorList>
    </citation>
    <scope>NUCLEOTIDE SEQUENCE [LARGE SCALE GENOMIC DNA]</scope>
    <source>
        <strain evidence="9 10">LA-38</strain>
    </source>
</reference>
<sequence length="582" mass="63895">MWLVPDHPLPWVAFQHELAMAVVLGVCAIVLAWQTRWRVPLSVFGGVLLLMMAVPWAQWLGGLIPKTGTAAVSCAYVGAVAVAFFVGHAARVNQHRRLIDIVFAALVMAAALNVPVQWIQWLRWFSWNPDSWTMLLVTPIHSSSRPGGMILQPNQLATLQVWGLIGLSWFRYHRMLSASLFVLLFAWIGVGIGLTESRTGLLEMGLVAGLLFFSLKDKPGRDIFATWVVATGLIIVGLWFMPELTFSIGVQPSGPSRLTAIEGSRIDAWRAFGAGILERPWFGYGLTDGAEAYLAAAHTRPDFYIGQRFVHAHNAIIDVVIWFGVPLGISLLVALGAWAAKRLIELPRRPESVFPLAVLGALGLHAMLELPHQFLFFMAPAGLFAGWLMPPPASGARVYSLPRSAWAVAGVTTLAVAAGISADYFPYRERYTEWRYENSRVGKRPDTPVNPPRILNQIYDELVLYRLPLRQGMSAGELAWVSDTAHSVNTPPALYAAAKAYALAGDSETARMWMQRYNAITGTEGVRVIHWIWRRDQAAYPALAAVAWPDFGGHDSLSRSAPEAQPNIGPMPLPASSPASAE</sequence>
<dbReference type="AlphaFoldDB" id="A0A372EGW0"/>
<feature type="transmembrane region" description="Helical" evidence="6">
    <location>
        <begin position="223"/>
        <end position="241"/>
    </location>
</feature>
<evidence type="ECO:0000259" key="7">
    <source>
        <dbReference type="Pfam" id="PF04932"/>
    </source>
</evidence>
<feature type="transmembrane region" description="Helical" evidence="6">
    <location>
        <begin position="352"/>
        <end position="368"/>
    </location>
</feature>
<name>A0A372EGW0_9BURK</name>
<dbReference type="Pfam" id="PF11846">
    <property type="entry name" value="Wzy_C_2"/>
    <property type="match status" value="1"/>
</dbReference>
<evidence type="ECO:0000313" key="9">
    <source>
        <dbReference type="EMBL" id="RFP77704.1"/>
    </source>
</evidence>
<evidence type="ECO:0000256" key="2">
    <source>
        <dbReference type="ARBA" id="ARBA00022692"/>
    </source>
</evidence>
<comment type="subcellular location">
    <subcellularLocation>
        <location evidence="1">Membrane</location>
        <topology evidence="1">Multi-pass membrane protein</topology>
    </subcellularLocation>
</comment>
<feature type="region of interest" description="Disordered" evidence="5">
    <location>
        <begin position="557"/>
        <end position="582"/>
    </location>
</feature>
<dbReference type="InterPro" id="IPR007016">
    <property type="entry name" value="O-antigen_ligase-rel_domated"/>
</dbReference>
<dbReference type="Pfam" id="PF04932">
    <property type="entry name" value="Wzy_C"/>
    <property type="match status" value="1"/>
</dbReference>
<feature type="transmembrane region" description="Helical" evidence="6">
    <location>
        <begin position="39"/>
        <end position="57"/>
    </location>
</feature>
<proteinExistence type="predicted"/>
<feature type="domain" description="Virulence factor membrane-bound polymerase C-terminal" evidence="8">
    <location>
        <begin position="356"/>
        <end position="519"/>
    </location>
</feature>
<feature type="transmembrane region" description="Helical" evidence="6">
    <location>
        <begin position="98"/>
        <end position="119"/>
    </location>
</feature>
<dbReference type="Proteomes" id="UP000261931">
    <property type="component" value="Unassembled WGS sequence"/>
</dbReference>
<organism evidence="9 10">
    <name type="scientific">Hydrogenophaga borbori</name>
    <dbReference type="NCBI Taxonomy" id="2294117"/>
    <lineage>
        <taxon>Bacteria</taxon>
        <taxon>Pseudomonadati</taxon>
        <taxon>Pseudomonadota</taxon>
        <taxon>Betaproteobacteria</taxon>
        <taxon>Burkholderiales</taxon>
        <taxon>Comamonadaceae</taxon>
        <taxon>Hydrogenophaga</taxon>
    </lineage>
</organism>
<evidence type="ECO:0000313" key="10">
    <source>
        <dbReference type="Proteomes" id="UP000261931"/>
    </source>
</evidence>
<evidence type="ECO:0000256" key="3">
    <source>
        <dbReference type="ARBA" id="ARBA00022989"/>
    </source>
</evidence>
<dbReference type="InterPro" id="IPR051533">
    <property type="entry name" value="WaaL-like"/>
</dbReference>
<dbReference type="InterPro" id="IPR021797">
    <property type="entry name" value="Wzy_C_2"/>
</dbReference>
<feature type="domain" description="O-antigen ligase-related" evidence="7">
    <location>
        <begin position="184"/>
        <end position="331"/>
    </location>
</feature>
<dbReference type="PANTHER" id="PTHR37422">
    <property type="entry name" value="TEICHURONIC ACID BIOSYNTHESIS PROTEIN TUAE"/>
    <property type="match status" value="1"/>
</dbReference>
<feature type="transmembrane region" description="Helical" evidence="6">
    <location>
        <begin position="405"/>
        <end position="425"/>
    </location>
</feature>
<comment type="caution">
    <text evidence="9">The sequence shown here is derived from an EMBL/GenBank/DDBJ whole genome shotgun (WGS) entry which is preliminary data.</text>
</comment>
<gene>
    <name evidence="9" type="ORF">DY262_16030</name>
</gene>
<keyword evidence="10" id="KW-1185">Reference proteome</keyword>
<accession>A0A372EGW0</accession>
<evidence type="ECO:0000256" key="6">
    <source>
        <dbReference type="SAM" id="Phobius"/>
    </source>
</evidence>
<feature type="transmembrane region" description="Helical" evidence="6">
    <location>
        <begin position="176"/>
        <end position="194"/>
    </location>
</feature>
<feature type="transmembrane region" description="Helical" evidence="6">
    <location>
        <begin position="12"/>
        <end position="32"/>
    </location>
</feature>
<protein>
    <submittedName>
        <fullName evidence="9">Uncharacterized protein</fullName>
    </submittedName>
</protein>
<dbReference type="EMBL" id="QVLS01000010">
    <property type="protein sequence ID" value="RFP77704.1"/>
    <property type="molecule type" value="Genomic_DNA"/>
</dbReference>
<evidence type="ECO:0000256" key="1">
    <source>
        <dbReference type="ARBA" id="ARBA00004141"/>
    </source>
</evidence>
<dbReference type="GO" id="GO:0016020">
    <property type="term" value="C:membrane"/>
    <property type="evidence" value="ECO:0007669"/>
    <property type="project" value="UniProtKB-SubCell"/>
</dbReference>
<feature type="transmembrane region" description="Helical" evidence="6">
    <location>
        <begin position="63"/>
        <end position="86"/>
    </location>
</feature>
<keyword evidence="2 6" id="KW-0812">Transmembrane</keyword>
<keyword evidence="4 6" id="KW-0472">Membrane</keyword>
<evidence type="ECO:0000256" key="5">
    <source>
        <dbReference type="SAM" id="MobiDB-lite"/>
    </source>
</evidence>
<feature type="transmembrane region" description="Helical" evidence="6">
    <location>
        <begin position="319"/>
        <end position="340"/>
    </location>
</feature>